<feature type="transmembrane region" description="Helical" evidence="1">
    <location>
        <begin position="177"/>
        <end position="195"/>
    </location>
</feature>
<evidence type="ECO:0000313" key="3">
    <source>
        <dbReference type="Proteomes" id="UP001200741"/>
    </source>
</evidence>
<feature type="transmembrane region" description="Helical" evidence="1">
    <location>
        <begin position="151"/>
        <end position="168"/>
    </location>
</feature>
<feature type="transmembrane region" description="Helical" evidence="1">
    <location>
        <begin position="242"/>
        <end position="266"/>
    </location>
</feature>
<organism evidence="2 3">
    <name type="scientific">Pelomonas cellulosilytica</name>
    <dbReference type="NCBI Taxonomy" id="2906762"/>
    <lineage>
        <taxon>Bacteria</taxon>
        <taxon>Pseudomonadati</taxon>
        <taxon>Pseudomonadota</taxon>
        <taxon>Betaproteobacteria</taxon>
        <taxon>Burkholderiales</taxon>
        <taxon>Sphaerotilaceae</taxon>
        <taxon>Roseateles</taxon>
    </lineage>
</organism>
<feature type="transmembrane region" description="Helical" evidence="1">
    <location>
        <begin position="116"/>
        <end position="139"/>
    </location>
</feature>
<feature type="transmembrane region" description="Helical" evidence="1">
    <location>
        <begin position="83"/>
        <end position="104"/>
    </location>
</feature>
<accession>A0ABS8XPS3</accession>
<keyword evidence="1" id="KW-0472">Membrane</keyword>
<reference evidence="2 3" key="1">
    <citation type="submission" date="2021-12" db="EMBL/GenBank/DDBJ databases">
        <title>Genome seq of P8.</title>
        <authorList>
            <person name="Seo T."/>
        </authorList>
    </citation>
    <scope>NUCLEOTIDE SEQUENCE [LARGE SCALE GENOMIC DNA]</scope>
    <source>
        <strain evidence="2 3">P8</strain>
    </source>
</reference>
<keyword evidence="1" id="KW-0812">Transmembrane</keyword>
<protein>
    <submittedName>
        <fullName evidence="2">Uncharacterized protein</fullName>
    </submittedName>
</protein>
<gene>
    <name evidence="2" type="ORF">LXT13_09960</name>
</gene>
<feature type="transmembrane region" description="Helical" evidence="1">
    <location>
        <begin position="6"/>
        <end position="26"/>
    </location>
</feature>
<dbReference type="EMBL" id="JAJTWU010000003">
    <property type="protein sequence ID" value="MCE4554756.1"/>
    <property type="molecule type" value="Genomic_DNA"/>
</dbReference>
<dbReference type="RefSeq" id="WP_233371766.1">
    <property type="nucleotide sequence ID" value="NZ_JAJTWU010000003.1"/>
</dbReference>
<keyword evidence="1" id="KW-1133">Transmembrane helix</keyword>
<name>A0ABS8XPS3_9BURK</name>
<proteinExistence type="predicted"/>
<keyword evidence="3" id="KW-1185">Reference proteome</keyword>
<sequence length="277" mass="30827">MTDATTLNWWHLLCAIAGLNLIAWTASTAWLNRQRPDGTTWPHQRLQLLLSALYVLGCGYRSFLPVFDVPRVVMVDSFASSVIVGRTVATIAELSFAAQWALLLRGGALATGHRPALRVAHAIVPMIAVAEINSWYAVLTTRNLGHVVEETLWGLAAVLSVMAMGGLWRRVGPRGRTWLGVAIAAGVVYAAYMFFVDVPMYWARWVADQAAGRNYPSLSAGIADAAGRWTVSHDWAHWRTEVVWMTLYFSVAVWISIALAHVRLPLRPVRWRRLGRQ</sequence>
<comment type="caution">
    <text evidence="2">The sequence shown here is derived from an EMBL/GenBank/DDBJ whole genome shotgun (WGS) entry which is preliminary data.</text>
</comment>
<evidence type="ECO:0000256" key="1">
    <source>
        <dbReference type="SAM" id="Phobius"/>
    </source>
</evidence>
<dbReference type="Proteomes" id="UP001200741">
    <property type="component" value="Unassembled WGS sequence"/>
</dbReference>
<evidence type="ECO:0000313" key="2">
    <source>
        <dbReference type="EMBL" id="MCE4554756.1"/>
    </source>
</evidence>
<feature type="transmembrane region" description="Helical" evidence="1">
    <location>
        <begin position="46"/>
        <end position="63"/>
    </location>
</feature>